<name>A0ABW5NEA9_9FLAO</name>
<comment type="caution">
    <text evidence="1">The sequence shown here is derived from an EMBL/GenBank/DDBJ whole genome shotgun (WGS) entry which is preliminary data.</text>
</comment>
<dbReference type="Proteomes" id="UP001597459">
    <property type="component" value="Unassembled WGS sequence"/>
</dbReference>
<keyword evidence="2" id="KW-1185">Reference proteome</keyword>
<proteinExistence type="predicted"/>
<organism evidence="1 2">
    <name type="scientific">Aquimarina hainanensis</name>
    <dbReference type="NCBI Taxonomy" id="1578017"/>
    <lineage>
        <taxon>Bacteria</taxon>
        <taxon>Pseudomonadati</taxon>
        <taxon>Bacteroidota</taxon>
        <taxon>Flavobacteriia</taxon>
        <taxon>Flavobacteriales</taxon>
        <taxon>Flavobacteriaceae</taxon>
        <taxon>Aquimarina</taxon>
    </lineage>
</organism>
<dbReference type="EMBL" id="JBHULX010000048">
    <property type="protein sequence ID" value="MFD2593451.1"/>
    <property type="molecule type" value="Genomic_DNA"/>
</dbReference>
<accession>A0ABW5NEA9</accession>
<evidence type="ECO:0000313" key="1">
    <source>
        <dbReference type="EMBL" id="MFD2593451.1"/>
    </source>
</evidence>
<sequence length="1590" mass="178131">MATLKLEEITTTYRSFVDDQVLTAAQLNTIIDYFEDQHRLTRVCLSGVGIVCGMKVAYQGGETITISPGCAVTTDGDLIRYMGNTYTHIKSFEDRDAAYERFSGIDNLIEIVPSSEELQPLSTLEDLERKVVVLYLENYKKEETPCTSTNCDTQGEEHIANIRILLLNPEEVNALHAADTVFSKHHTMEQFLNLPEAAVKRVILSQLNTKKYSQLVAAYARVMNEAPATLSALRNGIKSLFTDFDALLQIEDAVTKKNEIETAFTHLYTFSYKQLPLDIQYRYDLLRDLEMTYEEIKQQLFDLRLGCCTAETAFPKHIVLGELVQEKAYSLYRHSFYPAAIIPDGVHRLQQLKSLLNRIHQMMKAYMIHSVEQIKITPSSIGNSALGERAIPYYYQTTKELIKYWDYNKTRQFKEGYNLAYSPQFLSSLDKIRNPLDYTLEKHNFYRIEGHLGKDYASALREITDLKVQKGLAFDIKVLSIDETLEGMDITDFKCHFEDLNVILQAWLKEQECLYKDIALFFSSFQNRPPWKNTHYMAAGIASETVAAETVSPVIEASETISRNSHLGNQLEKKTLGNVYKRKVYTPLRIVENALNTSETVLGSMIKEAIKKHPDREAETIVKAIDDKVKNMAEIQQLDEDTKAVSIVYPYRLIVYVDAVEKAIPTDVSEISESRLRQFAKATKELCDLVENYQKRLHTALHKKNTVYKRKGYESRVTLLLDQLTLNCCAAEKINVLRKEIEKRKLKILESKSLAKFIERHPGLEHTGGVVPGGTFVLVYKGKEKRKKYPRPLLRAEETRTKASVAREVEEMVTRINTLSNNALTKEEVARTLHNIVGRIEDVTIAPYYDIAANTVVADFSLPYLCCSDCSPVNFIVPAPPVSLRLPAAHVCLDEDTQPLLFEVQPTEGIVKAVVSLGENGGVRRNDDAKFVFDPTLVSPGLYGKEITFTVNDQVTDCVIKVYKKPTTGLSHTVQYLDEIRSRARVIYTLSGDQLGETIAYRWTFGNEESSTESPNSDGILTKEFSLPVNESNSMTTHLEMTNGICTMEASTQINFEGPIAVDLTLLETEICLDTSTSEPRVIGTIPSPAEATIAIADPITEITIDGTDILIHPSNFITFDQEIGFTVAGETVSAKLTVRKKPEVGIKFSPNPLVVQQGDTEVTVDLGISNNNDFNEDLFEYSWNVGTANPKKGKQITHTFTGLETQTASQISLAVDLEVTGVPCIIAPLLNVKIPVQVLREDSVVISLSEEDFCEDDKRFYPFTITPDGSTVTIDGEGVVTRNGQQGFVPSTASTGTVNFTVDGNPSGVSVTVHSIPDATVFYTANAASFVIAATTPPEANWTYHWDIVLRDGNNNVLDASGLVIRNHVVSWSREEIPAAFVELTLTVGSSAGTNVVCDQVITEVIDIHKISCEENQFGMVRLMHQLLQKMVKDGQLTSTNPILKQLVNRIVEEYAFFSREENQNLYEPVNSTTAIDRFNTFLAADGDWTTDTIKTTQDKNFFKSAMELLYRLATMVTQCADVDLKEVENTIAALLRKLDIISTNTPMTALRANPVFRPSGTIKMDTFFKAITSRVTMKKVLDILKGKE</sequence>
<dbReference type="RefSeq" id="WP_378254130.1">
    <property type="nucleotide sequence ID" value="NZ_JBHSJV010000001.1"/>
</dbReference>
<gene>
    <name evidence="1" type="ORF">ACFSTE_21620</name>
</gene>
<evidence type="ECO:0000313" key="2">
    <source>
        <dbReference type="Proteomes" id="UP001597459"/>
    </source>
</evidence>
<reference evidence="2" key="1">
    <citation type="journal article" date="2019" name="Int. J. Syst. Evol. Microbiol.">
        <title>The Global Catalogue of Microorganisms (GCM) 10K type strain sequencing project: providing services to taxonomists for standard genome sequencing and annotation.</title>
        <authorList>
            <consortium name="The Broad Institute Genomics Platform"/>
            <consortium name="The Broad Institute Genome Sequencing Center for Infectious Disease"/>
            <person name="Wu L."/>
            <person name="Ma J."/>
        </authorList>
    </citation>
    <scope>NUCLEOTIDE SEQUENCE [LARGE SCALE GENOMIC DNA]</scope>
    <source>
        <strain evidence="2">KCTC 42423</strain>
    </source>
</reference>
<protein>
    <submittedName>
        <fullName evidence="1">DUF4402 domain-containing protein</fullName>
    </submittedName>
</protein>